<gene>
    <name evidence="1" type="ORF">MNBD_GAMMA09-927</name>
</gene>
<name>A0A3B0XIP8_9ZZZZ</name>
<organism evidence="1">
    <name type="scientific">hydrothermal vent metagenome</name>
    <dbReference type="NCBI Taxonomy" id="652676"/>
    <lineage>
        <taxon>unclassified sequences</taxon>
        <taxon>metagenomes</taxon>
        <taxon>ecological metagenomes</taxon>
    </lineage>
</organism>
<evidence type="ECO:0008006" key="2">
    <source>
        <dbReference type="Google" id="ProtNLM"/>
    </source>
</evidence>
<sequence>MLDSNNNQPVSQNNQYYISILAFDDIEILLPQSDISSIESIYEFEKSAHKAKHLGHILNRNKKVPVYSFSSSLDLIKAYPGTRRPQCAILKHSYGEFAILCQDIRNTILSNIHFQNIPECMNNNKIPLTHLCLYQETNDRQKVGMVSNADALYNYIKNIEGTL</sequence>
<dbReference type="AlphaFoldDB" id="A0A3B0XIP8"/>
<protein>
    <recommendedName>
        <fullName evidence="2">CheW-like domain-containing protein</fullName>
    </recommendedName>
</protein>
<dbReference type="EMBL" id="UOFI01000056">
    <property type="protein sequence ID" value="VAW64530.1"/>
    <property type="molecule type" value="Genomic_DNA"/>
</dbReference>
<proteinExistence type="predicted"/>
<evidence type="ECO:0000313" key="1">
    <source>
        <dbReference type="EMBL" id="VAW64530.1"/>
    </source>
</evidence>
<accession>A0A3B0XIP8</accession>
<reference evidence="1" key="1">
    <citation type="submission" date="2018-06" db="EMBL/GenBank/DDBJ databases">
        <authorList>
            <person name="Zhirakovskaya E."/>
        </authorList>
    </citation>
    <scope>NUCLEOTIDE SEQUENCE</scope>
</reference>